<evidence type="ECO:0000313" key="2">
    <source>
        <dbReference type="EMBL" id="UUM32379.1"/>
    </source>
</evidence>
<dbReference type="Proteomes" id="UP001058602">
    <property type="component" value="Chromosome 2"/>
</dbReference>
<dbReference type="PIRSF" id="PIRSF011443">
    <property type="entry name" value="YgjV"/>
    <property type="match status" value="1"/>
</dbReference>
<dbReference type="Pfam" id="PF10688">
    <property type="entry name" value="Imp-YgjV"/>
    <property type="match status" value="1"/>
</dbReference>
<organism evidence="2 3">
    <name type="scientific">Vibrio japonicus</name>
    <dbReference type="NCBI Taxonomy" id="1824638"/>
    <lineage>
        <taxon>Bacteria</taxon>
        <taxon>Pseudomonadati</taxon>
        <taxon>Pseudomonadota</taxon>
        <taxon>Gammaproteobacteria</taxon>
        <taxon>Vibrionales</taxon>
        <taxon>Vibrionaceae</taxon>
        <taxon>Vibrio</taxon>
    </lineage>
</organism>
<evidence type="ECO:0000313" key="3">
    <source>
        <dbReference type="Proteomes" id="UP001058602"/>
    </source>
</evidence>
<reference evidence="2" key="1">
    <citation type="submission" date="2022-07" db="EMBL/GenBank/DDBJ databases">
        <title>Complete genome of Vibrio japonicus strain JCM 31412T and phylogenomic assessment of the Nereis clade of the genus Vibrio.</title>
        <authorList>
            <person name="Shlafstein M.D."/>
            <person name="Emsley S.A."/>
            <person name="Ushijima B."/>
            <person name="Videau P."/>
            <person name="Saw J.H."/>
        </authorList>
    </citation>
    <scope>NUCLEOTIDE SEQUENCE</scope>
    <source>
        <strain evidence="2">JCM 31412</strain>
    </source>
</reference>
<feature type="transmembrane region" description="Helical" evidence="1">
    <location>
        <begin position="141"/>
        <end position="159"/>
    </location>
</feature>
<gene>
    <name evidence="2" type="ORF">NP165_19050</name>
</gene>
<accession>A0ABY5LJW8</accession>
<sequence length="174" mass="19760">METWLAQGVGGIAFVIGLVAFWQKNDLHFRYHMVVFCFFMAIHFFLMGALVATIGVILNGLRSLASIKTQSKEVMWFFILSMWVLTLPNIDSIFELITVFGSSIATWALFTKQGIKLRLFILLNSICWITHNIWLGSIGGSLVEGCFIITNLITIYRLYKLNREQAITEVATID</sequence>
<dbReference type="InterPro" id="IPR026267">
    <property type="entry name" value="YgjV"/>
</dbReference>
<proteinExistence type="predicted"/>
<keyword evidence="3" id="KW-1185">Reference proteome</keyword>
<name>A0ABY5LJW8_9VIBR</name>
<protein>
    <submittedName>
        <fullName evidence="2">YgjV family protein</fullName>
    </submittedName>
</protein>
<keyword evidence="1" id="KW-0812">Transmembrane</keyword>
<feature type="transmembrane region" description="Helical" evidence="1">
    <location>
        <begin position="34"/>
        <end position="57"/>
    </location>
</feature>
<dbReference type="RefSeq" id="WP_257086044.1">
    <property type="nucleotide sequence ID" value="NZ_CP102097.1"/>
</dbReference>
<keyword evidence="1" id="KW-1133">Transmembrane helix</keyword>
<dbReference type="EMBL" id="CP102097">
    <property type="protein sequence ID" value="UUM32379.1"/>
    <property type="molecule type" value="Genomic_DNA"/>
</dbReference>
<evidence type="ECO:0000256" key="1">
    <source>
        <dbReference type="SAM" id="Phobius"/>
    </source>
</evidence>
<keyword evidence="1" id="KW-0472">Membrane</keyword>
<dbReference type="InterPro" id="IPR019629">
    <property type="entry name" value="Uncharacterised_HI1736/YgjV"/>
</dbReference>
<feature type="transmembrane region" description="Helical" evidence="1">
    <location>
        <begin position="6"/>
        <end position="22"/>
    </location>
</feature>